<dbReference type="EMBL" id="KX264270">
    <property type="protein sequence ID" value="ANM86522.1"/>
    <property type="molecule type" value="Genomic_DNA"/>
</dbReference>
<dbReference type="AlphaFoldDB" id="A0A1Z1CE69"/>
<evidence type="ECO:0000259" key="1">
    <source>
        <dbReference type="Pfam" id="PF06985"/>
    </source>
</evidence>
<feature type="domain" description="Heterokaryon incompatibility" evidence="1">
    <location>
        <begin position="195"/>
        <end position="346"/>
    </location>
</feature>
<name>A0A1Z1CE69_CLAUC</name>
<organism evidence="2">
    <name type="scientific">Cladonia uncialis subsp. uncialis</name>
    <dbReference type="NCBI Taxonomy" id="180999"/>
    <lineage>
        <taxon>Eukaryota</taxon>
        <taxon>Fungi</taxon>
        <taxon>Dikarya</taxon>
        <taxon>Ascomycota</taxon>
        <taxon>Pezizomycotina</taxon>
        <taxon>Lecanoromycetes</taxon>
        <taxon>OSLEUM clade</taxon>
        <taxon>Lecanoromycetidae</taxon>
        <taxon>Lecanorales</taxon>
        <taxon>Lecanorineae</taxon>
        <taxon>Cladoniaceae</taxon>
        <taxon>Cladonia</taxon>
    </lineage>
</organism>
<sequence>METLVCKACWTEVFNTEAIQKFWAQESYDFSYNTTWAQIVLSGENACNWCGFLTSILPSPNTPQWPSTWTPTTDLLVILDKAYMVENTSPLGLNQCQLDFSSEGFSREWHEEIDLFIDDPDDCAGIVTARPLQSRINSAEAYSQITEWLDQCRNHIGCSEVLSYANLPSRVIEVAPADSRGVPRLRPTTGRKGSYLALSYCWGSKQSYVLTTKNVKSLMREFDMKMLPQTILDAIEVTKNLGFEYLWVDALCILQDSAQVAARQDMDQVLAMMGQIYMNATMTIFAACAPSATNGFLEDRPRSGQSRFDIPCRLSPEQFVAVHIQEHIMYDDRIEPINTRAWTFQEGLLSPRLLIYASQTLQWQCRTLTCNMGGSYHYPSPSAIPRLPSPRMLLLEGLERNPRRDQLRPDIPHPILQRWLRILTSYSERQSSLPSDKLPALSALAANYAAIFGPEYLAGIWARSAVQQLCWRSPESRRTFTRPTGYRAPSWSWAALDGLVYFPSFPQINNASVCVPYHRFRIVEWQIRLKAPNLPYGEVTAGKLVVTTVLRDATLDPACCPAIRFDTARNPDLYDLERAPSSAAPGVIQTAEGNPDTVEDNFTRPVRCLAMYRSDGPESRTICGLMLVEWTGQKGVYRRIGSFSADVSVFEDRPLDTVSIV</sequence>
<dbReference type="EMBL" id="MG777505">
    <property type="protein sequence ID" value="AUW31326.1"/>
    <property type="molecule type" value="Genomic_DNA"/>
</dbReference>
<accession>A0A1Z1CE69</accession>
<protein>
    <recommendedName>
        <fullName evidence="1">Heterokaryon incompatibility domain-containing protein</fullName>
    </recommendedName>
</protein>
<evidence type="ECO:0000313" key="3">
    <source>
        <dbReference type="EMBL" id="AUW31326.1"/>
    </source>
</evidence>
<proteinExistence type="predicted"/>
<reference evidence="2" key="1">
    <citation type="submission" date="2016-05" db="EMBL/GenBank/DDBJ databases">
        <title>Lichen genome sequencing reveals its rich biosynthetic potential.</title>
        <authorList>
            <person name="Bertrand R.L."/>
            <person name="Abdel-Hameed M."/>
            <person name="Sorensen J.L."/>
        </authorList>
    </citation>
    <scope>NUCLEOTIDE SEQUENCE</scope>
</reference>
<evidence type="ECO:0000313" key="2">
    <source>
        <dbReference type="EMBL" id="ANM86522.1"/>
    </source>
</evidence>
<dbReference type="InterPro" id="IPR010730">
    <property type="entry name" value="HET"/>
</dbReference>
<dbReference type="PANTHER" id="PTHR33112">
    <property type="entry name" value="DOMAIN PROTEIN, PUTATIVE-RELATED"/>
    <property type="match status" value="1"/>
</dbReference>
<dbReference type="Pfam" id="PF06985">
    <property type="entry name" value="HET"/>
    <property type="match status" value="1"/>
</dbReference>
<dbReference type="PANTHER" id="PTHR33112:SF16">
    <property type="entry name" value="HETEROKARYON INCOMPATIBILITY DOMAIN-CONTAINING PROTEIN"/>
    <property type="match status" value="1"/>
</dbReference>
<reference evidence="3" key="2">
    <citation type="submission" date="2017-12" db="EMBL/GenBank/DDBJ databases">
        <title>Genome Sequencing Reveals a Rich Biosynthetic Potential.</title>
        <authorList>
            <person name="Bertrand R.L."/>
            <person name="Abdel-Hameed M.E."/>
            <person name="Sorensen J.L."/>
        </authorList>
    </citation>
    <scope>NUCLEOTIDE SEQUENCE</scope>
</reference>